<dbReference type="RefSeq" id="WP_309863045.1">
    <property type="nucleotide sequence ID" value="NZ_JAVDQG010000002.1"/>
</dbReference>
<dbReference type="Proteomes" id="UP001185012">
    <property type="component" value="Unassembled WGS sequence"/>
</dbReference>
<accession>A0ABU1IKQ6</accession>
<feature type="transmembrane region" description="Helical" evidence="1">
    <location>
        <begin position="12"/>
        <end position="41"/>
    </location>
</feature>
<keyword evidence="1" id="KW-0812">Transmembrane</keyword>
<dbReference type="InterPro" id="IPR007401">
    <property type="entry name" value="DUF454"/>
</dbReference>
<evidence type="ECO:0000256" key="1">
    <source>
        <dbReference type="SAM" id="Phobius"/>
    </source>
</evidence>
<keyword evidence="3" id="KW-1185">Reference proteome</keyword>
<evidence type="ECO:0000313" key="2">
    <source>
        <dbReference type="EMBL" id="MDR6224988.1"/>
    </source>
</evidence>
<keyword evidence="1" id="KW-0472">Membrane</keyword>
<sequence>MTTKRWIYRFIGWFLLILGILGMVLPVLHGFTFFVIGLLILSKSSPWARRLLQKVETRYPKLAEQVEKWRNHPRLKRMMP</sequence>
<evidence type="ECO:0000313" key="3">
    <source>
        <dbReference type="Proteomes" id="UP001185012"/>
    </source>
</evidence>
<name>A0ABU1IKQ6_9BACL</name>
<comment type="caution">
    <text evidence="2">The sequence shown here is derived from an EMBL/GenBank/DDBJ whole genome shotgun (WGS) entry which is preliminary data.</text>
</comment>
<protein>
    <submittedName>
        <fullName evidence="2">Uncharacterized membrane protein YbaN (DUF454 family)</fullName>
    </submittedName>
</protein>
<keyword evidence="1" id="KW-1133">Transmembrane helix</keyword>
<dbReference type="EMBL" id="JAVDQG010000002">
    <property type="protein sequence ID" value="MDR6224988.1"/>
    <property type="molecule type" value="Genomic_DNA"/>
</dbReference>
<dbReference type="Pfam" id="PF04304">
    <property type="entry name" value="DUF454"/>
    <property type="match status" value="1"/>
</dbReference>
<organism evidence="2 3">
    <name type="scientific">Desmospora profundinema</name>
    <dbReference type="NCBI Taxonomy" id="1571184"/>
    <lineage>
        <taxon>Bacteria</taxon>
        <taxon>Bacillati</taxon>
        <taxon>Bacillota</taxon>
        <taxon>Bacilli</taxon>
        <taxon>Bacillales</taxon>
        <taxon>Thermoactinomycetaceae</taxon>
        <taxon>Desmospora</taxon>
    </lineage>
</organism>
<proteinExistence type="predicted"/>
<reference evidence="2 3" key="1">
    <citation type="submission" date="2023-07" db="EMBL/GenBank/DDBJ databases">
        <title>Genomic Encyclopedia of Type Strains, Phase IV (KMG-IV): sequencing the most valuable type-strain genomes for metagenomic binning, comparative biology and taxonomic classification.</title>
        <authorList>
            <person name="Goeker M."/>
        </authorList>
    </citation>
    <scope>NUCLEOTIDE SEQUENCE [LARGE SCALE GENOMIC DNA]</scope>
    <source>
        <strain evidence="2 3">DSM 45903</strain>
    </source>
</reference>
<gene>
    <name evidence="2" type="ORF">JOE21_000979</name>
</gene>